<keyword evidence="3 5" id="KW-0067">ATP-binding</keyword>
<protein>
    <submittedName>
        <fullName evidence="5">ABC transporter ATP-binding protein</fullName>
    </submittedName>
</protein>
<dbReference type="InterPro" id="IPR003439">
    <property type="entry name" value="ABC_transporter-like_ATP-bd"/>
</dbReference>
<dbReference type="Pfam" id="PF00005">
    <property type="entry name" value="ABC_tran"/>
    <property type="match status" value="1"/>
</dbReference>
<dbReference type="GO" id="GO:0005524">
    <property type="term" value="F:ATP binding"/>
    <property type="evidence" value="ECO:0007669"/>
    <property type="project" value="UniProtKB-KW"/>
</dbReference>
<evidence type="ECO:0000313" key="5">
    <source>
        <dbReference type="EMBL" id="HGI31328.1"/>
    </source>
</evidence>
<dbReference type="InterPro" id="IPR027417">
    <property type="entry name" value="P-loop_NTPase"/>
</dbReference>
<dbReference type="InterPro" id="IPR010230">
    <property type="entry name" value="FeS-cluster_ATPase_SufC"/>
</dbReference>
<dbReference type="SUPFAM" id="SSF52540">
    <property type="entry name" value="P-loop containing nucleoside triphosphate hydrolases"/>
    <property type="match status" value="1"/>
</dbReference>
<evidence type="ECO:0000256" key="2">
    <source>
        <dbReference type="ARBA" id="ARBA00022741"/>
    </source>
</evidence>
<proteinExistence type="inferred from homology"/>
<dbReference type="CDD" id="cd03217">
    <property type="entry name" value="ABC_FeS_Assembly"/>
    <property type="match status" value="1"/>
</dbReference>
<feature type="domain" description="ABC transporter" evidence="4">
    <location>
        <begin position="2"/>
        <end position="239"/>
    </location>
</feature>
<dbReference type="AlphaFoldDB" id="A0A7V3YHR8"/>
<name>A0A7V3YHR8_9BACT</name>
<evidence type="ECO:0000259" key="4">
    <source>
        <dbReference type="PROSITE" id="PS50893"/>
    </source>
</evidence>
<sequence length="243" mass="27043">MLYIEQLKVAVGDTLILDGVNLEIQEGEVHVLLGPNGAGKTTLLMAIMGMPGYRIVGGRIFFQGKDITNLDVEERARMGIGMAFQKVPTISGITLRTLGRLVLEKRGLTDALEETASRVNCLYLLDREVGKGFSGGEMKRAELFQLLLQRPLFSMVDEPESGVDLDSIALVGQALRELFERDQVRTKKRSGLIITHTGYILEYLNADRGHVLMNGRIVCSGNPRDLFADIRERGYQECARCER</sequence>
<accession>A0A7V3YHR8</accession>
<evidence type="ECO:0000256" key="3">
    <source>
        <dbReference type="ARBA" id="ARBA00022840"/>
    </source>
</evidence>
<dbReference type="PANTHER" id="PTHR43204:SF1">
    <property type="entry name" value="ABC TRANSPORTER I FAMILY MEMBER 6, CHLOROPLASTIC"/>
    <property type="match status" value="1"/>
</dbReference>
<reference evidence="5" key="1">
    <citation type="journal article" date="2020" name="mSystems">
        <title>Genome- and Community-Level Interaction Insights into Carbon Utilization and Element Cycling Functions of Hydrothermarchaeota in Hydrothermal Sediment.</title>
        <authorList>
            <person name="Zhou Z."/>
            <person name="Liu Y."/>
            <person name="Xu W."/>
            <person name="Pan J."/>
            <person name="Luo Z.H."/>
            <person name="Li M."/>
        </authorList>
    </citation>
    <scope>NUCLEOTIDE SEQUENCE [LARGE SCALE GENOMIC DNA]</scope>
    <source>
        <strain evidence="5">SpSt-747</strain>
    </source>
</reference>
<evidence type="ECO:0000256" key="1">
    <source>
        <dbReference type="ARBA" id="ARBA00006216"/>
    </source>
</evidence>
<organism evidence="5">
    <name type="scientific">Candidatus Caldatribacterium californiense</name>
    <dbReference type="NCBI Taxonomy" id="1454726"/>
    <lineage>
        <taxon>Bacteria</taxon>
        <taxon>Pseudomonadati</taxon>
        <taxon>Atribacterota</taxon>
        <taxon>Atribacteria</taxon>
        <taxon>Atribacterales</taxon>
        <taxon>Candidatus Caldatribacteriaceae</taxon>
        <taxon>Candidatus Caldatribacterium</taxon>
    </lineage>
</organism>
<comment type="caution">
    <text evidence="5">The sequence shown here is derived from an EMBL/GenBank/DDBJ whole genome shotgun (WGS) entry which is preliminary data.</text>
</comment>
<dbReference type="GO" id="GO:0016887">
    <property type="term" value="F:ATP hydrolysis activity"/>
    <property type="evidence" value="ECO:0007669"/>
    <property type="project" value="InterPro"/>
</dbReference>
<keyword evidence="2" id="KW-0547">Nucleotide-binding</keyword>
<dbReference type="Gene3D" id="3.40.50.300">
    <property type="entry name" value="P-loop containing nucleotide triphosphate hydrolases"/>
    <property type="match status" value="1"/>
</dbReference>
<gene>
    <name evidence="5" type="ORF">ENV30_08515</name>
</gene>
<dbReference type="PROSITE" id="PS50893">
    <property type="entry name" value="ABC_TRANSPORTER_2"/>
    <property type="match status" value="1"/>
</dbReference>
<dbReference type="EMBL" id="DTFV01000122">
    <property type="protein sequence ID" value="HGI31328.1"/>
    <property type="molecule type" value="Genomic_DNA"/>
</dbReference>
<dbReference type="PANTHER" id="PTHR43204">
    <property type="entry name" value="ABC TRANSPORTER I FAMILY MEMBER 6, CHLOROPLASTIC"/>
    <property type="match status" value="1"/>
</dbReference>
<comment type="similarity">
    <text evidence="1">Belongs to the ABC transporter superfamily. Ycf16 family.</text>
</comment>